<dbReference type="Proteomes" id="UP000288246">
    <property type="component" value="Unassembled WGS sequence"/>
</dbReference>
<dbReference type="EMBL" id="BHYL01000139">
    <property type="protein sequence ID" value="GCD20359.1"/>
    <property type="molecule type" value="Genomic_DNA"/>
</dbReference>
<organism evidence="2 3">
    <name type="scientific">Cellulomonas algicola</name>
    <dbReference type="NCBI Taxonomy" id="2071633"/>
    <lineage>
        <taxon>Bacteria</taxon>
        <taxon>Bacillati</taxon>
        <taxon>Actinomycetota</taxon>
        <taxon>Actinomycetes</taxon>
        <taxon>Micrococcales</taxon>
        <taxon>Cellulomonadaceae</taxon>
        <taxon>Cellulomonas</taxon>
    </lineage>
</organism>
<dbReference type="AlphaFoldDB" id="A0A401V091"/>
<reference evidence="2 3" key="1">
    <citation type="submission" date="2018-11" db="EMBL/GenBank/DDBJ databases">
        <title>Draft genome sequence of Cellulomonas takizawaensis strain TKZ-21.</title>
        <authorList>
            <person name="Yamamura H."/>
            <person name="Hayashi T."/>
            <person name="Hamada M."/>
            <person name="Serisawa Y."/>
            <person name="Matsuyama K."/>
            <person name="Nakagawa Y."/>
            <person name="Otoguro M."/>
            <person name="Yanagida F."/>
            <person name="Hayakawa M."/>
        </authorList>
    </citation>
    <scope>NUCLEOTIDE SEQUENCE [LARGE SCALE GENOMIC DNA]</scope>
    <source>
        <strain evidence="2 3">TKZ-21</strain>
    </source>
</reference>
<evidence type="ECO:0000256" key="1">
    <source>
        <dbReference type="SAM" id="MobiDB-lite"/>
    </source>
</evidence>
<protein>
    <submittedName>
        <fullName evidence="2">Uncharacterized protein</fullName>
    </submittedName>
</protein>
<feature type="compositionally biased region" description="Basic and acidic residues" evidence="1">
    <location>
        <begin position="21"/>
        <end position="34"/>
    </location>
</feature>
<comment type="caution">
    <text evidence="2">The sequence shown here is derived from an EMBL/GenBank/DDBJ whole genome shotgun (WGS) entry which is preliminary data.</text>
</comment>
<name>A0A401V091_9CELL</name>
<gene>
    <name evidence="2" type="ORF">CTKZ_19210</name>
</gene>
<feature type="compositionally biased region" description="Basic and acidic residues" evidence="1">
    <location>
        <begin position="44"/>
        <end position="55"/>
    </location>
</feature>
<accession>A0A401V091</accession>
<proteinExistence type="predicted"/>
<sequence length="95" mass="10312">MLAALGEKDLHLDRTRLDPGREVLDGHQRDRGDVAGRACGSGGHRAEADLEPHDDGDAEQTAFQPRLPEIAVHRVREPDEGRLTSLSVARGKVAN</sequence>
<feature type="region of interest" description="Disordered" evidence="1">
    <location>
        <begin position="21"/>
        <end position="59"/>
    </location>
</feature>
<evidence type="ECO:0000313" key="2">
    <source>
        <dbReference type="EMBL" id="GCD20359.1"/>
    </source>
</evidence>
<evidence type="ECO:0000313" key="3">
    <source>
        <dbReference type="Proteomes" id="UP000288246"/>
    </source>
</evidence>
<keyword evidence="3" id="KW-1185">Reference proteome</keyword>